<comment type="subcellular location">
    <subcellularLocation>
        <location evidence="1">Cell membrane</location>
        <topology evidence="1">Multi-pass membrane protein</topology>
    </subcellularLocation>
</comment>
<feature type="transmembrane region" description="Helical" evidence="6">
    <location>
        <begin position="195"/>
        <end position="217"/>
    </location>
</feature>
<evidence type="ECO:0000256" key="2">
    <source>
        <dbReference type="ARBA" id="ARBA00022475"/>
    </source>
</evidence>
<dbReference type="PANTHER" id="PTHR43652:SF2">
    <property type="entry name" value="BASIC AMINO ACID ANTIPORTER YFCC-RELATED"/>
    <property type="match status" value="1"/>
</dbReference>
<feature type="transmembrane region" description="Helical" evidence="6">
    <location>
        <begin position="115"/>
        <end position="135"/>
    </location>
</feature>
<name>A0A1H0QNE6_HALAD</name>
<feature type="transmembrane region" description="Helical" evidence="6">
    <location>
        <begin position="440"/>
        <end position="461"/>
    </location>
</feature>
<dbReference type="OrthoDB" id="255482at2"/>
<keyword evidence="4 6" id="KW-1133">Transmembrane helix</keyword>
<dbReference type="GO" id="GO:0005886">
    <property type="term" value="C:plasma membrane"/>
    <property type="evidence" value="ECO:0007669"/>
    <property type="project" value="UniProtKB-SubCell"/>
</dbReference>
<feature type="transmembrane region" description="Helical" evidence="6">
    <location>
        <begin position="368"/>
        <end position="390"/>
    </location>
</feature>
<dbReference type="Pfam" id="PF03606">
    <property type="entry name" value="DcuC"/>
    <property type="match status" value="1"/>
</dbReference>
<evidence type="ECO:0000313" key="8">
    <source>
        <dbReference type="Proteomes" id="UP000198860"/>
    </source>
</evidence>
<feature type="transmembrane region" description="Helical" evidence="6">
    <location>
        <begin position="342"/>
        <end position="361"/>
    </location>
</feature>
<proteinExistence type="predicted"/>
<keyword evidence="2" id="KW-1003">Cell membrane</keyword>
<dbReference type="AlphaFoldDB" id="A0A1H0QNE6"/>
<evidence type="ECO:0000313" key="7">
    <source>
        <dbReference type="EMBL" id="SDP18710.1"/>
    </source>
</evidence>
<dbReference type="InterPro" id="IPR018385">
    <property type="entry name" value="C4_dicarb_anaerob_car-like"/>
</dbReference>
<dbReference type="STRING" id="240303.SAMN05421677_11365"/>
<organism evidence="7 8">
    <name type="scientific">Halobacillus aidingensis</name>
    <dbReference type="NCBI Taxonomy" id="240303"/>
    <lineage>
        <taxon>Bacteria</taxon>
        <taxon>Bacillati</taxon>
        <taxon>Bacillota</taxon>
        <taxon>Bacilli</taxon>
        <taxon>Bacillales</taxon>
        <taxon>Bacillaceae</taxon>
        <taxon>Halobacillus</taxon>
    </lineage>
</organism>
<reference evidence="8" key="1">
    <citation type="submission" date="2016-10" db="EMBL/GenBank/DDBJ databases">
        <authorList>
            <person name="Varghese N."/>
            <person name="Submissions S."/>
        </authorList>
    </citation>
    <scope>NUCLEOTIDE SEQUENCE [LARGE SCALE GENOMIC DNA]</scope>
    <source>
        <strain evidence="8">CGMCC 1.3703</strain>
    </source>
</reference>
<gene>
    <name evidence="7" type="ORF">SAMN05421677_11365</name>
</gene>
<sequence>MSEKKKSWLDRIPHPLALLFYIIVFAGILTYIIPAGSYDREEINDATRTIPGTYEFTERTPVNLLDLFTAIPQGFQEIANIVFIVFAAAMMFGVLEKTGMLERTVGTFVRKLGLGRRYLAIVIMTFIYGLLGIFVGYENNIALIPIAILLSIAIGGDAILGAGIGIGGVSIGFGLSPFNPYTVGVGHQIAEMSLFSGWAFRSVLVVLVLSLLAAYNVRYFKKIQKDREKSLGDDIDTDDMQLTQPLDSYKMRKKDIAMLLVFVAGLAVMLYGVFTRGWYINEISAIFLMIGIANGLIARMNGSQIAGTFSKALEPSALAAILIGVAQGIQVVMNHGNISDTIAYGLVSVLEHLPATVAAIFMSISQSIINLFIPGGSGQALVTLPIMIPVGDIVGVSRQSTISAFQVGDGITNLITPTLGGLMAMLGLCRVPYGRWLRYIFPFTIMAFIVSWMALLISVLIS</sequence>
<keyword evidence="5 6" id="KW-0472">Membrane</keyword>
<feature type="transmembrane region" description="Helical" evidence="6">
    <location>
        <begin position="279"/>
        <end position="297"/>
    </location>
</feature>
<keyword evidence="3 6" id="KW-0812">Transmembrane</keyword>
<dbReference type="InterPro" id="IPR051679">
    <property type="entry name" value="DASS-Related_Transporters"/>
</dbReference>
<evidence type="ECO:0000256" key="1">
    <source>
        <dbReference type="ARBA" id="ARBA00004651"/>
    </source>
</evidence>
<feature type="transmembrane region" description="Helical" evidence="6">
    <location>
        <begin position="256"/>
        <end position="273"/>
    </location>
</feature>
<evidence type="ECO:0000256" key="3">
    <source>
        <dbReference type="ARBA" id="ARBA00022692"/>
    </source>
</evidence>
<feature type="transmembrane region" description="Helical" evidence="6">
    <location>
        <begin position="78"/>
        <end position="95"/>
    </location>
</feature>
<evidence type="ECO:0000256" key="5">
    <source>
        <dbReference type="ARBA" id="ARBA00023136"/>
    </source>
</evidence>
<dbReference type="EMBL" id="FNIZ01000013">
    <property type="protein sequence ID" value="SDP18710.1"/>
    <property type="molecule type" value="Genomic_DNA"/>
</dbReference>
<accession>A0A1H0QNE6</accession>
<dbReference type="RefSeq" id="WP_089652995.1">
    <property type="nucleotide sequence ID" value="NZ_FNIZ01000013.1"/>
</dbReference>
<dbReference type="Proteomes" id="UP000198860">
    <property type="component" value="Unassembled WGS sequence"/>
</dbReference>
<keyword evidence="8" id="KW-1185">Reference proteome</keyword>
<protein>
    <submittedName>
        <fullName evidence="7">Uncharacterized membrane protein YfcC, ion transporter superfamily</fullName>
    </submittedName>
</protein>
<evidence type="ECO:0000256" key="4">
    <source>
        <dbReference type="ARBA" id="ARBA00022989"/>
    </source>
</evidence>
<feature type="transmembrane region" description="Helical" evidence="6">
    <location>
        <begin position="12"/>
        <end position="33"/>
    </location>
</feature>
<dbReference type="PANTHER" id="PTHR43652">
    <property type="entry name" value="BASIC AMINO ACID ANTIPORTER YFCC-RELATED"/>
    <property type="match status" value="1"/>
</dbReference>
<feature type="transmembrane region" description="Helical" evidence="6">
    <location>
        <begin position="142"/>
        <end position="175"/>
    </location>
</feature>
<evidence type="ECO:0000256" key="6">
    <source>
        <dbReference type="SAM" id="Phobius"/>
    </source>
</evidence>
<feature type="transmembrane region" description="Helical" evidence="6">
    <location>
        <begin position="317"/>
        <end position="336"/>
    </location>
</feature>
<feature type="transmembrane region" description="Helical" evidence="6">
    <location>
        <begin position="410"/>
        <end position="428"/>
    </location>
</feature>